<dbReference type="HOGENOM" id="CLU_092206_2_1_9"/>
<evidence type="ECO:0000313" key="1">
    <source>
        <dbReference type="EMBL" id="CDZ99842.1"/>
    </source>
</evidence>
<dbReference type="InterPro" id="IPR052927">
    <property type="entry name" value="DCC_oxidoreductase"/>
</dbReference>
<reference evidence="1" key="1">
    <citation type="submission" date="2014-07" db="EMBL/GenBank/DDBJ databases">
        <authorList>
            <person name="Urmite Genomes Urmite Genomes"/>
        </authorList>
    </citation>
    <scope>NUCLEOTIDE SEQUENCE</scope>
    <source>
        <strain evidence="1">13S34_air</strain>
    </source>
</reference>
<name>A0A078M3J9_9BACL</name>
<dbReference type="PATRIC" id="fig|1461583.4.peg.295"/>
<dbReference type="EMBL" id="LN483073">
    <property type="protein sequence ID" value="CDZ99842.1"/>
    <property type="molecule type" value="Genomic_DNA"/>
</dbReference>
<dbReference type="GO" id="GO:0015035">
    <property type="term" value="F:protein-disulfide reductase activity"/>
    <property type="evidence" value="ECO:0007669"/>
    <property type="project" value="InterPro"/>
</dbReference>
<accession>A0A078M3J9</accession>
<sequence length="126" mass="14605">MNFVLFDGDCSFCQVNVQFILRFERSAYFHFASLQSEVGQALCERYDITDTTSVVVIDQNKAYTKSDAALQITKHLRYFWVLRGLGIVPRFLRDIVYEVIAINRKHLPGACLVPTATQRARFHEKR</sequence>
<dbReference type="AlphaFoldDB" id="A0A078M3J9"/>
<dbReference type="PANTHER" id="PTHR33639">
    <property type="entry name" value="THIOL-DISULFIDE OXIDOREDUCTASE DCC"/>
    <property type="match status" value="1"/>
</dbReference>
<proteinExistence type="predicted"/>
<dbReference type="Pfam" id="PF04134">
    <property type="entry name" value="DCC1-like"/>
    <property type="match status" value="1"/>
</dbReference>
<gene>
    <name evidence="1" type="ORF">BN1050_00321</name>
</gene>
<evidence type="ECO:0008006" key="2">
    <source>
        <dbReference type="Google" id="ProtNLM"/>
    </source>
</evidence>
<organism evidence="1">
    <name type="scientific">Metalysinibacillus saudimassiliensis</name>
    <dbReference type="NCBI Taxonomy" id="1461583"/>
    <lineage>
        <taxon>Bacteria</taxon>
        <taxon>Bacillati</taxon>
        <taxon>Bacillota</taxon>
        <taxon>Bacilli</taxon>
        <taxon>Bacillales</taxon>
        <taxon>Caryophanaceae</taxon>
        <taxon>Metalysinibacillus</taxon>
    </lineage>
</organism>
<dbReference type="PANTHER" id="PTHR33639:SF2">
    <property type="entry name" value="DUF393 DOMAIN-CONTAINING PROTEIN"/>
    <property type="match status" value="1"/>
</dbReference>
<dbReference type="InterPro" id="IPR007263">
    <property type="entry name" value="DCC1-like"/>
</dbReference>
<protein>
    <recommendedName>
        <fullName evidence="2">Thiol-disulfide oxidoreductase</fullName>
    </recommendedName>
</protein>